<evidence type="ECO:0000256" key="1">
    <source>
        <dbReference type="ARBA" id="ARBA00022801"/>
    </source>
</evidence>
<accession>A0ABX8BU35</accession>
<evidence type="ECO:0000259" key="5">
    <source>
        <dbReference type="PROSITE" id="PS51764"/>
    </source>
</evidence>
<evidence type="ECO:0000256" key="2">
    <source>
        <dbReference type="ARBA" id="ARBA00023295"/>
    </source>
</evidence>
<feature type="region of interest" description="Disordered" evidence="4">
    <location>
        <begin position="13"/>
        <end position="33"/>
    </location>
</feature>
<keyword evidence="2 3" id="KW-0326">Glycosidase</keyword>
<sequence>MASMGAVLLTLTLTGADGGGPTGQTGQAEAPRRSFTAPMLGLPSGAEYRCTVSEILEPSCGVWWGGSPHEGDVAQLEEAAGRRMDIVYTWRGIDQAQVPGERERRLVAEGRFVHTNIEARRFTRPGHPDVSYRSILAGEFDGVLRDQARAVAALEAPYFLTFDHEADANKRYNKRGTPQEFTRAWRHIVDLYEEEGADNAIWVWNVTGWRDNLDRLPGLWPGNEYVDWISWEAYNMTGCDLMPGWDHVDSFEDALRPAYEWIQNEGPKHGIDPAKPVMIGEMGTTFIGARETLEWYADVPRVLPEYERIRAVKVWDSKVSEGCDFRLGVNRYAQQGFEMAGRDPYVNMPDRVRRLVEYAHRD</sequence>
<keyword evidence="7" id="KW-1185">Reference proteome</keyword>
<gene>
    <name evidence="6" type="ORF">KGD84_04660</name>
</gene>
<comment type="similarity">
    <text evidence="3">Belongs to the glycosyl hydrolase 26 family.</text>
</comment>
<feature type="active site" description="Nucleophile" evidence="3">
    <location>
        <position position="281"/>
    </location>
</feature>
<evidence type="ECO:0000256" key="4">
    <source>
        <dbReference type="SAM" id="MobiDB-lite"/>
    </source>
</evidence>
<keyword evidence="1 3" id="KW-0378">Hydrolase</keyword>
<evidence type="ECO:0000313" key="7">
    <source>
        <dbReference type="Proteomes" id="UP000676079"/>
    </source>
</evidence>
<evidence type="ECO:0000256" key="3">
    <source>
        <dbReference type="PROSITE-ProRule" id="PRU01100"/>
    </source>
</evidence>
<dbReference type="SUPFAM" id="SSF51445">
    <property type="entry name" value="(Trans)glycosidases"/>
    <property type="match status" value="1"/>
</dbReference>
<reference evidence="6 7" key="1">
    <citation type="submission" date="2021-05" db="EMBL/GenBank/DDBJ databases">
        <title>Direct Submission.</title>
        <authorList>
            <person name="Li K."/>
            <person name="Gao J."/>
        </authorList>
    </citation>
    <scope>NUCLEOTIDE SEQUENCE [LARGE SCALE GENOMIC DNA]</scope>
    <source>
        <strain evidence="6 7">Mg02</strain>
    </source>
</reference>
<protein>
    <submittedName>
        <fullName evidence="6">Glycosyl hydrolase family 26</fullName>
    </submittedName>
</protein>
<dbReference type="Gene3D" id="3.20.20.80">
    <property type="entry name" value="Glycosidases"/>
    <property type="match status" value="1"/>
</dbReference>
<evidence type="ECO:0000313" key="6">
    <source>
        <dbReference type="EMBL" id="QUX25760.1"/>
    </source>
</evidence>
<dbReference type="InterPro" id="IPR017853">
    <property type="entry name" value="GH"/>
</dbReference>
<feature type="active site" description="Proton donor" evidence="3">
    <location>
        <position position="165"/>
    </location>
</feature>
<dbReference type="GO" id="GO:0016787">
    <property type="term" value="F:hydrolase activity"/>
    <property type="evidence" value="ECO:0007669"/>
    <property type="project" value="UniProtKB-KW"/>
</dbReference>
<proteinExistence type="inferred from homology"/>
<feature type="domain" description="GH26" evidence="5">
    <location>
        <begin position="33"/>
        <end position="350"/>
    </location>
</feature>
<name>A0ABX8BU35_9ACTN</name>
<dbReference type="Pfam" id="PF02156">
    <property type="entry name" value="Glyco_hydro_26"/>
    <property type="match status" value="1"/>
</dbReference>
<dbReference type="EMBL" id="CP074133">
    <property type="protein sequence ID" value="QUX25760.1"/>
    <property type="molecule type" value="Genomic_DNA"/>
</dbReference>
<dbReference type="InterPro" id="IPR022790">
    <property type="entry name" value="GH26_dom"/>
</dbReference>
<dbReference type="PROSITE" id="PS51764">
    <property type="entry name" value="GH26"/>
    <property type="match status" value="1"/>
</dbReference>
<dbReference type="Proteomes" id="UP000676079">
    <property type="component" value="Chromosome"/>
</dbReference>
<organism evidence="6 7">
    <name type="scientific">Nocardiopsis changdeensis</name>
    <dbReference type="NCBI Taxonomy" id="2831969"/>
    <lineage>
        <taxon>Bacteria</taxon>
        <taxon>Bacillati</taxon>
        <taxon>Actinomycetota</taxon>
        <taxon>Actinomycetes</taxon>
        <taxon>Streptosporangiales</taxon>
        <taxon>Nocardiopsidaceae</taxon>
        <taxon>Nocardiopsis</taxon>
    </lineage>
</organism>